<dbReference type="Proteomes" id="UP001054837">
    <property type="component" value="Unassembled WGS sequence"/>
</dbReference>
<dbReference type="AlphaFoldDB" id="A0AAV4N802"/>
<organism evidence="1 2">
    <name type="scientific">Caerostris darwini</name>
    <dbReference type="NCBI Taxonomy" id="1538125"/>
    <lineage>
        <taxon>Eukaryota</taxon>
        <taxon>Metazoa</taxon>
        <taxon>Ecdysozoa</taxon>
        <taxon>Arthropoda</taxon>
        <taxon>Chelicerata</taxon>
        <taxon>Arachnida</taxon>
        <taxon>Araneae</taxon>
        <taxon>Araneomorphae</taxon>
        <taxon>Entelegynae</taxon>
        <taxon>Araneoidea</taxon>
        <taxon>Araneidae</taxon>
        <taxon>Caerostris</taxon>
    </lineage>
</organism>
<accession>A0AAV4N802</accession>
<dbReference type="EMBL" id="BPLQ01001340">
    <property type="protein sequence ID" value="GIX80950.1"/>
    <property type="molecule type" value="Genomic_DNA"/>
</dbReference>
<sequence>MVNTLTSDNFSAAAALKHNRCHSGIGANSLLKHCTITNFEQDIAENMVNLLFSTQTVSFPVFFHPGHRSRRFQLDFVLEVSPRFP</sequence>
<keyword evidence="2" id="KW-1185">Reference proteome</keyword>
<proteinExistence type="predicted"/>
<name>A0AAV4N802_9ARAC</name>
<evidence type="ECO:0000313" key="1">
    <source>
        <dbReference type="EMBL" id="GIX80950.1"/>
    </source>
</evidence>
<gene>
    <name evidence="1" type="ORF">CDAR_187811</name>
</gene>
<evidence type="ECO:0000313" key="2">
    <source>
        <dbReference type="Proteomes" id="UP001054837"/>
    </source>
</evidence>
<comment type="caution">
    <text evidence="1">The sequence shown here is derived from an EMBL/GenBank/DDBJ whole genome shotgun (WGS) entry which is preliminary data.</text>
</comment>
<reference evidence="1 2" key="1">
    <citation type="submission" date="2021-06" db="EMBL/GenBank/DDBJ databases">
        <title>Caerostris darwini draft genome.</title>
        <authorList>
            <person name="Kono N."/>
            <person name="Arakawa K."/>
        </authorList>
    </citation>
    <scope>NUCLEOTIDE SEQUENCE [LARGE SCALE GENOMIC DNA]</scope>
</reference>
<protein>
    <submittedName>
        <fullName evidence="1">Uncharacterized protein</fullName>
    </submittedName>
</protein>